<keyword evidence="1" id="KW-0560">Oxidoreductase</keyword>
<protein>
    <submittedName>
        <fullName evidence="4">Oxidoreductase</fullName>
    </submittedName>
</protein>
<dbReference type="Pfam" id="PF22725">
    <property type="entry name" value="GFO_IDH_MocA_C3"/>
    <property type="match status" value="1"/>
</dbReference>
<dbReference type="InterPro" id="IPR036291">
    <property type="entry name" value="NAD(P)-bd_dom_sf"/>
</dbReference>
<dbReference type="Gene3D" id="3.30.360.10">
    <property type="entry name" value="Dihydrodipicolinate Reductase, domain 2"/>
    <property type="match status" value="1"/>
</dbReference>
<dbReference type="PATRIC" id="fig|1938.6.peg.5299"/>
<dbReference type="RefSeq" id="WP_051787260.1">
    <property type="nucleotide sequence ID" value="NZ_LGUP01000327.1"/>
</dbReference>
<dbReference type="PANTHER" id="PTHR43818:SF11">
    <property type="entry name" value="BCDNA.GH03377"/>
    <property type="match status" value="1"/>
</dbReference>
<dbReference type="InterPro" id="IPR055170">
    <property type="entry name" value="GFO_IDH_MocA-like_dom"/>
</dbReference>
<feature type="domain" description="GFO/IDH/MocA-like oxidoreductase" evidence="3">
    <location>
        <begin position="138"/>
        <end position="266"/>
    </location>
</feature>
<dbReference type="SUPFAM" id="SSF55347">
    <property type="entry name" value="Glyceraldehyde-3-phosphate dehydrogenase-like, C-terminal domain"/>
    <property type="match status" value="1"/>
</dbReference>
<gene>
    <name evidence="4" type="ORF">ADK34_24600</name>
</gene>
<proteinExistence type="predicted"/>
<dbReference type="Gene3D" id="3.40.50.720">
    <property type="entry name" value="NAD(P)-binding Rossmann-like Domain"/>
    <property type="match status" value="1"/>
</dbReference>
<reference evidence="4 5" key="1">
    <citation type="submission" date="2015-06" db="EMBL/GenBank/DDBJ databases">
        <authorList>
            <person name="Hoefler B.C."/>
            <person name="Straight P.D."/>
        </authorList>
    </citation>
    <scope>NUCLEOTIDE SEQUENCE [LARGE SCALE GENOMIC DNA]</scope>
    <source>
        <strain evidence="4 5">NRRL 3427</strain>
    </source>
</reference>
<dbReference type="PANTHER" id="PTHR43818">
    <property type="entry name" value="BCDNA.GH03377"/>
    <property type="match status" value="1"/>
</dbReference>
<dbReference type="GO" id="GO:0016491">
    <property type="term" value="F:oxidoreductase activity"/>
    <property type="evidence" value="ECO:0007669"/>
    <property type="project" value="UniProtKB-KW"/>
</dbReference>
<name>A0A0L8K1I3_STRVR</name>
<dbReference type="EMBL" id="LGUP01000327">
    <property type="protein sequence ID" value="KOG19761.1"/>
    <property type="molecule type" value="Genomic_DNA"/>
</dbReference>
<sequence length="363" mass="38257">MLEIRRELAELRVGIVGTGFIGRVHARAVAKAGARLVGVAATSAEAALEGGRLLGAELAFESAEELIGSGRIDVVHICTPNHLHAPLALKALDAGLAVICEKPLATDAPTAALMAERAAQTGLVATVPFAYRFHAMVREARARLAEIGKVSLVQGSYLQDWLLESTDDNWRVDPALGGPGRAVGDIGSHWCDLAEFITGDRITKVSAQTAVVVPERAGRGTVRTEDIATVQFTTVSGALGAMTISQVAPGRKNRLFLEISGTTGSLAFDQEHPDQLWLGGRTDSRALVRDPLTLTEAALPYSPLPAGHPQGFHDCFDAFVADTYAAVRGEHRDGLPTFADGARAAVVTDAILDSARTGGWVSC</sequence>
<evidence type="ECO:0000313" key="5">
    <source>
        <dbReference type="Proteomes" id="UP000037023"/>
    </source>
</evidence>
<dbReference type="OrthoDB" id="9792085at2"/>
<organism evidence="4 5">
    <name type="scientific">Streptomyces viridochromogenes</name>
    <dbReference type="NCBI Taxonomy" id="1938"/>
    <lineage>
        <taxon>Bacteria</taxon>
        <taxon>Bacillati</taxon>
        <taxon>Actinomycetota</taxon>
        <taxon>Actinomycetes</taxon>
        <taxon>Kitasatosporales</taxon>
        <taxon>Streptomycetaceae</taxon>
        <taxon>Streptomyces</taxon>
    </lineage>
</organism>
<comment type="caution">
    <text evidence="4">The sequence shown here is derived from an EMBL/GenBank/DDBJ whole genome shotgun (WGS) entry which is preliminary data.</text>
</comment>
<evidence type="ECO:0000259" key="3">
    <source>
        <dbReference type="Pfam" id="PF22725"/>
    </source>
</evidence>
<accession>A0A0L8K1I3</accession>
<feature type="domain" description="Gfo/Idh/MocA-like oxidoreductase N-terminal" evidence="2">
    <location>
        <begin position="11"/>
        <end position="127"/>
    </location>
</feature>
<dbReference type="Pfam" id="PF01408">
    <property type="entry name" value="GFO_IDH_MocA"/>
    <property type="match status" value="1"/>
</dbReference>
<dbReference type="AlphaFoldDB" id="A0A0L8K1I3"/>
<dbReference type="InterPro" id="IPR000683">
    <property type="entry name" value="Gfo/Idh/MocA-like_OxRdtase_N"/>
</dbReference>
<dbReference type="SUPFAM" id="SSF51735">
    <property type="entry name" value="NAD(P)-binding Rossmann-fold domains"/>
    <property type="match status" value="1"/>
</dbReference>
<dbReference type="InterPro" id="IPR050463">
    <property type="entry name" value="Gfo/Idh/MocA_oxidrdct_glycsds"/>
</dbReference>
<dbReference type="GO" id="GO:0000166">
    <property type="term" value="F:nucleotide binding"/>
    <property type="evidence" value="ECO:0007669"/>
    <property type="project" value="InterPro"/>
</dbReference>
<evidence type="ECO:0000313" key="4">
    <source>
        <dbReference type="EMBL" id="KOG19761.1"/>
    </source>
</evidence>
<dbReference type="Proteomes" id="UP000037023">
    <property type="component" value="Unassembled WGS sequence"/>
</dbReference>
<evidence type="ECO:0000256" key="1">
    <source>
        <dbReference type="ARBA" id="ARBA00023002"/>
    </source>
</evidence>
<evidence type="ECO:0000259" key="2">
    <source>
        <dbReference type="Pfam" id="PF01408"/>
    </source>
</evidence>